<reference evidence="7 8" key="1">
    <citation type="journal article" date="2017" name="Gigascience">
        <title>Draft genome of the honey bee ectoparasitic mite, Tropilaelaps mercedesae, is shaped by the parasitic life history.</title>
        <authorList>
            <person name="Dong X."/>
            <person name="Armstrong S.D."/>
            <person name="Xia D."/>
            <person name="Makepeace B.L."/>
            <person name="Darby A.C."/>
            <person name="Kadowaki T."/>
        </authorList>
    </citation>
    <scope>NUCLEOTIDE SEQUENCE [LARGE SCALE GENOMIC DNA]</scope>
    <source>
        <strain evidence="7">Wuxi-XJTLU</strain>
    </source>
</reference>
<sequence length="276" mass="31228">MATGGDDLYKILEVSPKATDDELKKAYFRLAKKYHPDKNPNMSSGEQFKAISAAYEVLSDKTKRREYDLSRRYTGSDETTDEISQTPMFNLFSDETLLSPIANPVQILETLFGSRRLARSSRRAPAKTGLVRRTEQHARRFDRRYRPYERACEGDLSASSGGDFIDIIRRAFTPQTGSDDLQYAQVCRRSMRTFLDTNGNQVTEQLVETRNGDQMNSESKSIGRFGEKLVETTRSIKNGTETITVREDGVVKSQRVNGQEQIIVEGSKNTPALTKE</sequence>
<dbReference type="InterPro" id="IPR036869">
    <property type="entry name" value="J_dom_sf"/>
</dbReference>
<comment type="subunit">
    <text evidence="5">Interacts with HSPA5/BiP; interaction is direct. Interacts with ERN1/IRE1 (via the luminal region). Interacts with DERL1.</text>
</comment>
<dbReference type="InParanoid" id="A0A1V9XQV3"/>
<dbReference type="Pfam" id="PF00226">
    <property type="entry name" value="DnaJ"/>
    <property type="match status" value="1"/>
</dbReference>
<gene>
    <name evidence="7" type="ORF">BIW11_03184</name>
</gene>
<dbReference type="PANTHER" id="PTHR44360">
    <property type="entry name" value="DNAJ HOMOLOG SUBFAMILY B MEMBER 9"/>
    <property type="match status" value="1"/>
</dbReference>
<evidence type="ECO:0000313" key="8">
    <source>
        <dbReference type="Proteomes" id="UP000192247"/>
    </source>
</evidence>
<dbReference type="Proteomes" id="UP000192247">
    <property type="component" value="Unassembled WGS sequence"/>
</dbReference>
<comment type="function">
    <text evidence="4">Co-chaperone for Hsp70 protein HSPA5/BiP that acts as a key repressor of the ERN1/IRE1-mediated unfolded protein response (UPR). J domain-containing co-chaperones stimulate the ATPase activity of Hsp70 proteins and are required for efficient substrate recognition by Hsp70 proteins. In the unstressed endoplasmic reticulum, interacts with the luminal region of ERN1/IRE1 and selectively recruits HSPA5/BiP: HSPA5/BiP disrupts the dimerization of the active ERN1/IRE1 luminal region, thereby inactivating ERN1/IRE1. Also involved in endoplasmic reticulum-associated degradation (ERAD) of misfolded proteins. Required for survival of B-cell progenitors and normal antibody production.</text>
</comment>
<name>A0A1V9XQV3_9ACAR</name>
<dbReference type="AlphaFoldDB" id="A0A1V9XQV3"/>
<dbReference type="GO" id="GO:0005783">
    <property type="term" value="C:endoplasmic reticulum"/>
    <property type="evidence" value="ECO:0007669"/>
    <property type="project" value="TreeGrafter"/>
</dbReference>
<dbReference type="PROSITE" id="PS00636">
    <property type="entry name" value="DNAJ_1"/>
    <property type="match status" value="1"/>
</dbReference>
<evidence type="ECO:0000256" key="4">
    <source>
        <dbReference type="ARBA" id="ARBA00045428"/>
    </source>
</evidence>
<keyword evidence="1" id="KW-0143">Chaperone</keyword>
<evidence type="ECO:0000256" key="3">
    <source>
        <dbReference type="ARBA" id="ARBA00041533"/>
    </source>
</evidence>
<dbReference type="PROSITE" id="PS50076">
    <property type="entry name" value="DNAJ_2"/>
    <property type="match status" value="1"/>
</dbReference>
<dbReference type="SMART" id="SM00271">
    <property type="entry name" value="DnaJ"/>
    <property type="match status" value="1"/>
</dbReference>
<evidence type="ECO:0000313" key="7">
    <source>
        <dbReference type="EMBL" id="OQR75880.1"/>
    </source>
</evidence>
<evidence type="ECO:0000256" key="5">
    <source>
        <dbReference type="ARBA" id="ARBA00046365"/>
    </source>
</evidence>
<feature type="domain" description="J" evidence="6">
    <location>
        <begin position="7"/>
        <end position="71"/>
    </location>
</feature>
<dbReference type="SUPFAM" id="SSF46565">
    <property type="entry name" value="Chaperone J-domain"/>
    <property type="match status" value="1"/>
</dbReference>
<keyword evidence="8" id="KW-1185">Reference proteome</keyword>
<dbReference type="InterPro" id="IPR051948">
    <property type="entry name" value="Hsp70_co-chaperone_J-domain"/>
</dbReference>
<dbReference type="InterPro" id="IPR001623">
    <property type="entry name" value="DnaJ_domain"/>
</dbReference>
<evidence type="ECO:0000259" key="6">
    <source>
        <dbReference type="PROSITE" id="PS50076"/>
    </source>
</evidence>
<dbReference type="OrthoDB" id="10250354at2759"/>
<dbReference type="PANTHER" id="PTHR44360:SF1">
    <property type="entry name" value="DNAJ HOMOLOG SUBFAMILY B MEMBER 9"/>
    <property type="match status" value="1"/>
</dbReference>
<dbReference type="Gene3D" id="1.10.287.110">
    <property type="entry name" value="DnaJ domain"/>
    <property type="match status" value="1"/>
</dbReference>
<comment type="caution">
    <text evidence="7">The sequence shown here is derived from an EMBL/GenBank/DDBJ whole genome shotgun (WGS) entry which is preliminary data.</text>
</comment>
<dbReference type="GO" id="GO:0036503">
    <property type="term" value="P:ERAD pathway"/>
    <property type="evidence" value="ECO:0007669"/>
    <property type="project" value="TreeGrafter"/>
</dbReference>
<dbReference type="STRING" id="418985.A0A1V9XQV3"/>
<dbReference type="EMBL" id="MNPL01005636">
    <property type="protein sequence ID" value="OQR75880.1"/>
    <property type="molecule type" value="Genomic_DNA"/>
</dbReference>
<dbReference type="InterPro" id="IPR018253">
    <property type="entry name" value="DnaJ_domain_CS"/>
</dbReference>
<dbReference type="CDD" id="cd06257">
    <property type="entry name" value="DnaJ"/>
    <property type="match status" value="1"/>
</dbReference>
<evidence type="ECO:0000256" key="1">
    <source>
        <dbReference type="ARBA" id="ARBA00023186"/>
    </source>
</evidence>
<proteinExistence type="predicted"/>
<evidence type="ECO:0000256" key="2">
    <source>
        <dbReference type="ARBA" id="ARBA00040158"/>
    </source>
</evidence>
<dbReference type="PRINTS" id="PR00625">
    <property type="entry name" value="JDOMAIN"/>
</dbReference>
<organism evidence="7 8">
    <name type="scientific">Tropilaelaps mercedesae</name>
    <dbReference type="NCBI Taxonomy" id="418985"/>
    <lineage>
        <taxon>Eukaryota</taxon>
        <taxon>Metazoa</taxon>
        <taxon>Ecdysozoa</taxon>
        <taxon>Arthropoda</taxon>
        <taxon>Chelicerata</taxon>
        <taxon>Arachnida</taxon>
        <taxon>Acari</taxon>
        <taxon>Parasitiformes</taxon>
        <taxon>Mesostigmata</taxon>
        <taxon>Gamasina</taxon>
        <taxon>Dermanyssoidea</taxon>
        <taxon>Laelapidae</taxon>
        <taxon>Tropilaelaps</taxon>
    </lineage>
</organism>
<dbReference type="GO" id="GO:0051787">
    <property type="term" value="F:misfolded protein binding"/>
    <property type="evidence" value="ECO:0007669"/>
    <property type="project" value="TreeGrafter"/>
</dbReference>
<accession>A0A1V9XQV3</accession>
<dbReference type="GO" id="GO:0051087">
    <property type="term" value="F:protein-folding chaperone binding"/>
    <property type="evidence" value="ECO:0007669"/>
    <property type="project" value="TreeGrafter"/>
</dbReference>
<protein>
    <recommendedName>
        <fullName evidence="2">DnaJ homolog subfamily B member 9</fullName>
    </recommendedName>
    <alternativeName>
        <fullName evidence="3">Endoplasmic reticulum DNA J domain-containing protein 4</fullName>
    </alternativeName>
</protein>